<dbReference type="InterPro" id="IPR013523">
    <property type="entry name" value="Hist_AcTrfase_HAT1_C"/>
</dbReference>
<evidence type="ECO:0000256" key="12">
    <source>
        <dbReference type="PIRSR" id="PIRSR038084-3"/>
    </source>
</evidence>
<dbReference type="EC" id="2.3.1.48" evidence="3 9"/>
<evidence type="ECO:0000256" key="7">
    <source>
        <dbReference type="ARBA" id="ARBA00023315"/>
    </source>
</evidence>
<comment type="similarity">
    <text evidence="2 9">Belongs to the HAT1 family.</text>
</comment>
<dbReference type="Pfam" id="PF10394">
    <property type="entry name" value="Hat1_N"/>
    <property type="match status" value="1"/>
</dbReference>
<dbReference type="EMBL" id="DS178264">
    <property type="protein sequence ID" value="EFP75896.2"/>
    <property type="molecule type" value="Genomic_DNA"/>
</dbReference>
<dbReference type="PANTHER" id="PTHR12046">
    <property type="entry name" value="HISTONE ACETYLTRANSFERASE TYPE B CATALYTIC SUBUNIT"/>
    <property type="match status" value="1"/>
</dbReference>
<dbReference type="GO" id="GO:0010485">
    <property type="term" value="F:histone H4 acetyltransferase activity"/>
    <property type="evidence" value="ECO:0000318"/>
    <property type="project" value="GO_Central"/>
</dbReference>
<gene>
    <name evidence="14" type="ORF">PGTG_01227</name>
</gene>
<reference evidence="15" key="2">
    <citation type="journal article" date="2011" name="Proc. Natl. Acad. Sci. U.S.A.">
        <title>Obligate biotrophy features unraveled by the genomic analysis of rust fungi.</title>
        <authorList>
            <person name="Duplessis S."/>
            <person name="Cuomo C.A."/>
            <person name="Lin Y.-C."/>
            <person name="Aerts A."/>
            <person name="Tisserant E."/>
            <person name="Veneault-Fourrey C."/>
            <person name="Joly D.L."/>
            <person name="Hacquard S."/>
            <person name="Amselem J."/>
            <person name="Cantarel B.L."/>
            <person name="Chiu R."/>
            <person name="Coutinho P.M."/>
            <person name="Feau N."/>
            <person name="Field M."/>
            <person name="Frey P."/>
            <person name="Gelhaye E."/>
            <person name="Goldberg J."/>
            <person name="Grabherr M.G."/>
            <person name="Kodira C.D."/>
            <person name="Kohler A."/>
            <person name="Kuees U."/>
            <person name="Lindquist E.A."/>
            <person name="Lucas S.M."/>
            <person name="Mago R."/>
            <person name="Mauceli E."/>
            <person name="Morin E."/>
            <person name="Murat C."/>
            <person name="Pangilinan J.L."/>
            <person name="Park R."/>
            <person name="Pearson M."/>
            <person name="Quesneville H."/>
            <person name="Rouhier N."/>
            <person name="Sakthikumar S."/>
            <person name="Salamov A.A."/>
            <person name="Schmutz J."/>
            <person name="Selles B."/>
            <person name="Shapiro H."/>
            <person name="Tanguay P."/>
            <person name="Tuskan G.A."/>
            <person name="Henrissat B."/>
            <person name="Van de Peer Y."/>
            <person name="Rouze P."/>
            <person name="Ellis J.G."/>
            <person name="Dodds P.N."/>
            <person name="Schein J.E."/>
            <person name="Zhong S."/>
            <person name="Hamelin R.C."/>
            <person name="Grigoriev I.V."/>
            <person name="Szabo L.J."/>
            <person name="Martin F."/>
        </authorList>
    </citation>
    <scope>NUCLEOTIDE SEQUENCE [LARGE SCALE GENOMIC DNA]</scope>
    <source>
        <strain evidence="15">CRL 75-36-700-3 / race SCCL</strain>
    </source>
</reference>
<feature type="region of interest" description="Interaction with histone H4 N-terminus" evidence="11">
    <location>
        <begin position="300"/>
        <end position="302"/>
    </location>
</feature>
<dbReference type="InParanoid" id="E3JV21"/>
<dbReference type="RefSeq" id="XP_003320315.2">
    <property type="nucleotide sequence ID" value="XM_003320267.2"/>
</dbReference>
<feature type="site" description="Interaction with histone H4 N-terminus" evidence="12">
    <location>
        <position position="268"/>
    </location>
</feature>
<evidence type="ECO:0000256" key="9">
    <source>
        <dbReference type="PIRNR" id="PIRNR038084"/>
    </source>
</evidence>
<dbReference type="PIRSF" id="PIRSF038084">
    <property type="entry name" value="HAT-B_cat"/>
    <property type="match status" value="1"/>
</dbReference>
<dbReference type="AlphaFoldDB" id="E3JV21"/>
<comment type="subcellular location">
    <subcellularLocation>
        <location evidence="9">Cytoplasm</location>
    </subcellularLocation>
    <subcellularLocation>
        <location evidence="1 9">Nucleus</location>
    </subcellularLocation>
</comment>
<dbReference type="Pfam" id="PF21184">
    <property type="entry name" value="HAT1_C_fung"/>
    <property type="match status" value="1"/>
</dbReference>
<sequence>MAVTKARSSPRKPRVVITVSCSVGVAFPPSIDTRQVTTTTHIGLCAKSTKESDRSKPQAMAGEDPERWACDGTGALSLRLARGKVAADQLAPSEQHLISSFHPKFVYPLFGDEETIYGYEDLDIQLAFNSSTLKNYLAINYAAALPEPDPVEKIIYKFIPPDYTKSEATFNADLESSGTKKFIPPGKKISSYRTLPSKGKTKSEHFLTSKRWERCTDDQMEDEQDVIYELWAADWKSPGFREYHRRMQILVLFYIEGGSYIEEDDDRWEFVVLFERRKVKTADGDSSPYSYHFCGYVSLYSFYHYPSSIRLRLSQFIVLPPYQSNGHGSMLYSQIFQYLLTRPEVAELTLEDPSESFEDLRDREDLKLLFDNKVFDEKPLSELVPVPSEWYEKTRTKWKLANRQFARLLEMALRWKFTTLEESDNTKLERLYRIAVKERLYRFNYDSLVDLSKEERREKLQDTFQNVMDDYDRLLRGERRQID</sequence>
<evidence type="ECO:0000313" key="14">
    <source>
        <dbReference type="EMBL" id="EFP75896.2"/>
    </source>
</evidence>
<dbReference type="OrthoDB" id="10253098at2759"/>
<evidence type="ECO:0000256" key="5">
    <source>
        <dbReference type="ARBA" id="ARBA00022679"/>
    </source>
</evidence>
<dbReference type="GO" id="GO:0042393">
    <property type="term" value="F:histone binding"/>
    <property type="evidence" value="ECO:0007669"/>
    <property type="project" value="InterPro"/>
</dbReference>
<comment type="subunit">
    <text evidence="9">Component of the HAT-B complex composed of at least HAT1 and HAT2. The HAT-B complex binds to histone H4 tail.</text>
</comment>
<dbReference type="GO" id="GO:0031509">
    <property type="term" value="P:subtelomeric heterochromatin formation"/>
    <property type="evidence" value="ECO:0007669"/>
    <property type="project" value="InterPro"/>
</dbReference>
<organism evidence="14 15">
    <name type="scientific">Puccinia graminis f. sp. tritici (strain CRL 75-36-700-3 / race SCCL)</name>
    <name type="common">Black stem rust fungus</name>
    <dbReference type="NCBI Taxonomy" id="418459"/>
    <lineage>
        <taxon>Eukaryota</taxon>
        <taxon>Fungi</taxon>
        <taxon>Dikarya</taxon>
        <taxon>Basidiomycota</taxon>
        <taxon>Pucciniomycotina</taxon>
        <taxon>Pucciniomycetes</taxon>
        <taxon>Pucciniales</taxon>
        <taxon>Pucciniaceae</taxon>
        <taxon>Puccinia</taxon>
    </lineage>
</organism>
<keyword evidence="7 9" id="KW-0012">Acyltransferase</keyword>
<name>E3JV21_PUCGT</name>
<evidence type="ECO:0000256" key="1">
    <source>
        <dbReference type="ARBA" id="ARBA00004123"/>
    </source>
</evidence>
<keyword evidence="9" id="KW-0963">Cytoplasm</keyword>
<dbReference type="Gene3D" id="3.90.360.10">
    <property type="entry name" value="Histone acetyl transferase 1 (HAT1), N-terminal domain"/>
    <property type="match status" value="1"/>
</dbReference>
<dbReference type="eggNOG" id="KOG2696">
    <property type="taxonomic scope" value="Eukaryota"/>
</dbReference>
<proteinExistence type="inferred from homology"/>
<comment type="catalytic activity">
    <reaction evidence="8 9">
        <text>L-lysyl-[protein] + acetyl-CoA = N(6)-acetyl-L-lysyl-[protein] + CoA + H(+)</text>
        <dbReference type="Rhea" id="RHEA:45948"/>
        <dbReference type="Rhea" id="RHEA-COMP:9752"/>
        <dbReference type="Rhea" id="RHEA-COMP:10731"/>
        <dbReference type="ChEBI" id="CHEBI:15378"/>
        <dbReference type="ChEBI" id="CHEBI:29969"/>
        <dbReference type="ChEBI" id="CHEBI:57287"/>
        <dbReference type="ChEBI" id="CHEBI:57288"/>
        <dbReference type="ChEBI" id="CHEBI:61930"/>
        <dbReference type="EC" id="2.3.1.48"/>
    </reaction>
</comment>
<protein>
    <recommendedName>
        <fullName evidence="4 9">Histone acetyltransferase type B catalytic subunit</fullName>
        <ecNumber evidence="3 9">2.3.1.48</ecNumber>
    </recommendedName>
</protein>
<dbReference type="GO" id="GO:0005737">
    <property type="term" value="C:cytoplasm"/>
    <property type="evidence" value="ECO:0007669"/>
    <property type="project" value="UniProtKB-SubCell"/>
</dbReference>
<evidence type="ECO:0000256" key="4">
    <source>
        <dbReference type="ARBA" id="ARBA00021268"/>
    </source>
</evidence>
<evidence type="ECO:0000256" key="2">
    <source>
        <dbReference type="ARBA" id="ARBA00010543"/>
    </source>
</evidence>
<dbReference type="InterPro" id="IPR016181">
    <property type="entry name" value="Acyl_CoA_acyltransferase"/>
</dbReference>
<dbReference type="Proteomes" id="UP000008783">
    <property type="component" value="Unassembled WGS sequence"/>
</dbReference>
<dbReference type="HOGENOM" id="CLU_036024_2_1_1"/>
<dbReference type="VEuPathDB" id="FungiDB:PGTG_01227"/>
<dbReference type="STRING" id="418459.E3JV21"/>
<dbReference type="Gene3D" id="1.10.10.390">
    <property type="match status" value="1"/>
</dbReference>
<keyword evidence="15" id="KW-1185">Reference proteome</keyword>
<evidence type="ECO:0000259" key="13">
    <source>
        <dbReference type="Pfam" id="PF10394"/>
    </source>
</evidence>
<keyword evidence="6 9" id="KW-0539">Nucleus</keyword>
<accession>E3JV21</accession>
<evidence type="ECO:0000313" key="15">
    <source>
        <dbReference type="Proteomes" id="UP000008783"/>
    </source>
</evidence>
<evidence type="ECO:0000256" key="3">
    <source>
        <dbReference type="ARBA" id="ARBA00013184"/>
    </source>
</evidence>
<evidence type="ECO:0000256" key="8">
    <source>
        <dbReference type="ARBA" id="ARBA00048017"/>
    </source>
</evidence>
<dbReference type="GO" id="GO:0000781">
    <property type="term" value="C:chromosome, telomeric region"/>
    <property type="evidence" value="ECO:0007669"/>
    <property type="project" value="GOC"/>
</dbReference>
<feature type="region of interest" description="Interaction with histone H4 N-terminus" evidence="11">
    <location>
        <begin position="112"/>
        <end position="114"/>
    </location>
</feature>
<dbReference type="Gene3D" id="3.40.630.30">
    <property type="match status" value="1"/>
</dbReference>
<evidence type="ECO:0000256" key="10">
    <source>
        <dbReference type="PIRSR" id="PIRSR038084-1"/>
    </source>
</evidence>
<evidence type="ECO:0000256" key="11">
    <source>
        <dbReference type="PIRSR" id="PIRSR038084-2"/>
    </source>
</evidence>
<reference key="1">
    <citation type="submission" date="2007-01" db="EMBL/GenBank/DDBJ databases">
        <title>The Genome Sequence of Puccinia graminis f. sp. tritici Strain CRL 75-36-700-3.</title>
        <authorList>
            <consortium name="The Broad Institute Genome Sequencing Platform"/>
            <person name="Birren B."/>
            <person name="Lander E."/>
            <person name="Galagan J."/>
            <person name="Nusbaum C."/>
            <person name="Devon K."/>
            <person name="Cuomo C."/>
            <person name="Jaffe D."/>
            <person name="Butler J."/>
            <person name="Alvarez P."/>
            <person name="Gnerre S."/>
            <person name="Grabherr M."/>
            <person name="Mauceli E."/>
            <person name="Brockman W."/>
            <person name="Young S."/>
            <person name="LaButti K."/>
            <person name="Sykes S."/>
            <person name="DeCaprio D."/>
            <person name="Crawford M."/>
            <person name="Koehrsen M."/>
            <person name="Engels R."/>
            <person name="Montgomery P."/>
            <person name="Pearson M."/>
            <person name="Howarth C."/>
            <person name="Larson L."/>
            <person name="White J."/>
            <person name="Zeng Q."/>
            <person name="Kodira C."/>
            <person name="Yandava C."/>
            <person name="Alvarado L."/>
            <person name="O'Leary S."/>
            <person name="Szabo L."/>
            <person name="Dean R."/>
            <person name="Schein J."/>
        </authorList>
    </citation>
    <scope>NUCLEOTIDE SEQUENCE</scope>
    <source>
        <strain>CRL 75-36-700-3</strain>
    </source>
</reference>
<dbReference type="InterPro" id="IPR019467">
    <property type="entry name" value="Hat1_N"/>
</dbReference>
<feature type="binding site" evidence="11">
    <location>
        <position position="363"/>
    </location>
    <ligand>
        <name>acetyl-CoA</name>
        <dbReference type="ChEBI" id="CHEBI:57288"/>
    </ligand>
</feature>
<dbReference type="SUPFAM" id="SSF55729">
    <property type="entry name" value="Acyl-CoA N-acyltransferases (Nat)"/>
    <property type="match status" value="1"/>
</dbReference>
<feature type="binding site" evidence="11">
    <location>
        <begin position="323"/>
        <end position="329"/>
    </location>
    <ligand>
        <name>acetyl-CoA</name>
        <dbReference type="ChEBI" id="CHEBI:57288"/>
    </ligand>
</feature>
<feature type="domain" description="Histone acetyl transferase HAT1 N-terminal" evidence="13">
    <location>
        <begin position="68"/>
        <end position="256"/>
    </location>
</feature>
<keyword evidence="5 9" id="KW-0808">Transferase</keyword>
<comment type="function">
    <text evidence="9">Catalytic component of the histone acetylase B (HAT-B) complex. Has intrinsic substrate specificity that modifies lysine in recognition sequence GXGKXG. Involved in DNA double-strand break repair.</text>
</comment>
<dbReference type="FunCoup" id="E3JV21">
    <property type="interactions" value="742"/>
</dbReference>
<dbReference type="InterPro" id="IPR037113">
    <property type="entry name" value="Hat1_N_sf"/>
</dbReference>
<dbReference type="GeneID" id="10532811"/>
<dbReference type="KEGG" id="pgr:PGTG_01227"/>
<dbReference type="GO" id="GO:0005634">
    <property type="term" value="C:nucleus"/>
    <property type="evidence" value="ECO:0007669"/>
    <property type="project" value="UniProtKB-SubCell"/>
</dbReference>
<feature type="active site" description="Proton donor/acceptor" evidence="10">
    <location>
        <position position="351"/>
    </location>
</feature>
<evidence type="ECO:0000256" key="6">
    <source>
        <dbReference type="ARBA" id="ARBA00023242"/>
    </source>
</evidence>
<dbReference type="InterPro" id="IPR017380">
    <property type="entry name" value="Hist_AcTrfase_B-typ_cat-su"/>
</dbReference>